<name>X0XCK9_9ZZZZ</name>
<organism evidence="1">
    <name type="scientific">marine sediment metagenome</name>
    <dbReference type="NCBI Taxonomy" id="412755"/>
    <lineage>
        <taxon>unclassified sequences</taxon>
        <taxon>metagenomes</taxon>
        <taxon>ecological metagenomes</taxon>
    </lineage>
</organism>
<protein>
    <submittedName>
        <fullName evidence="1">Uncharacterized protein</fullName>
    </submittedName>
</protein>
<gene>
    <name evidence="1" type="ORF">S01H1_73972</name>
</gene>
<comment type="caution">
    <text evidence="1">The sequence shown here is derived from an EMBL/GenBank/DDBJ whole genome shotgun (WGS) entry which is preliminary data.</text>
</comment>
<evidence type="ECO:0000313" key="1">
    <source>
        <dbReference type="EMBL" id="GAG33147.1"/>
    </source>
</evidence>
<proteinExistence type="predicted"/>
<dbReference type="EMBL" id="BARS01049453">
    <property type="protein sequence ID" value="GAG33147.1"/>
    <property type="molecule type" value="Genomic_DNA"/>
</dbReference>
<sequence>MRQQWTLCDDEVIDRNLLAGLAILANANSRSVV</sequence>
<accession>X0XCK9</accession>
<reference evidence="1" key="1">
    <citation type="journal article" date="2014" name="Front. Microbiol.">
        <title>High frequency of phylogenetically diverse reductive dehalogenase-homologous genes in deep subseafloor sedimentary metagenomes.</title>
        <authorList>
            <person name="Kawai M."/>
            <person name="Futagami T."/>
            <person name="Toyoda A."/>
            <person name="Takaki Y."/>
            <person name="Nishi S."/>
            <person name="Hori S."/>
            <person name="Arai W."/>
            <person name="Tsubouchi T."/>
            <person name="Morono Y."/>
            <person name="Uchiyama I."/>
            <person name="Ito T."/>
            <person name="Fujiyama A."/>
            <person name="Inagaki F."/>
            <person name="Takami H."/>
        </authorList>
    </citation>
    <scope>NUCLEOTIDE SEQUENCE</scope>
    <source>
        <strain evidence="1">Expedition CK06-06</strain>
    </source>
</reference>
<feature type="non-terminal residue" evidence="1">
    <location>
        <position position="33"/>
    </location>
</feature>
<dbReference type="AlphaFoldDB" id="X0XCK9"/>